<keyword evidence="1" id="KW-1015">Disulfide bond</keyword>
<sequence>MSYVFVTIIFMTDFSLSYQKTYFLSRDCTSGQASTTRHLYFDLKGAVIYSHPRYAQIFDNLSYPTSQNPRENPTSKTKLSNSHHTGESLSGIADPSSGIKINNTTMGVNSQSIRLDTYPLNFNCEIHIRSTVKSRIMLRFQSFFIPSKRPICDDNYLYVFDSNTPHFRAMPSRFLYMCSLKSGRTEQ</sequence>
<gene>
    <name evidence="4" type="ORF">FGIG_00071</name>
</gene>
<evidence type="ECO:0000256" key="2">
    <source>
        <dbReference type="SAM" id="MobiDB-lite"/>
    </source>
</evidence>
<dbReference type="Pfam" id="PF00431">
    <property type="entry name" value="CUB"/>
    <property type="match status" value="1"/>
</dbReference>
<proteinExistence type="predicted"/>
<accession>A0A504WSQ6</accession>
<dbReference type="SUPFAM" id="SSF49854">
    <property type="entry name" value="Spermadhesin, CUB domain"/>
    <property type="match status" value="1"/>
</dbReference>
<dbReference type="STRING" id="46835.A0A504WSQ6"/>
<protein>
    <recommendedName>
        <fullName evidence="3">CUB domain-containing protein</fullName>
    </recommendedName>
</protein>
<dbReference type="InterPro" id="IPR035914">
    <property type="entry name" value="Sperma_CUB_dom_sf"/>
</dbReference>
<organism evidence="4 5">
    <name type="scientific">Fasciola gigantica</name>
    <name type="common">Giant liver fluke</name>
    <dbReference type="NCBI Taxonomy" id="46835"/>
    <lineage>
        <taxon>Eukaryota</taxon>
        <taxon>Metazoa</taxon>
        <taxon>Spiralia</taxon>
        <taxon>Lophotrochozoa</taxon>
        <taxon>Platyhelminthes</taxon>
        <taxon>Trematoda</taxon>
        <taxon>Digenea</taxon>
        <taxon>Plagiorchiida</taxon>
        <taxon>Echinostomata</taxon>
        <taxon>Echinostomatoidea</taxon>
        <taxon>Fasciolidae</taxon>
        <taxon>Fasciola</taxon>
    </lineage>
</organism>
<dbReference type="InterPro" id="IPR000859">
    <property type="entry name" value="CUB_dom"/>
</dbReference>
<evidence type="ECO:0000313" key="4">
    <source>
        <dbReference type="EMBL" id="TPP39611.1"/>
    </source>
</evidence>
<evidence type="ECO:0000256" key="1">
    <source>
        <dbReference type="ARBA" id="ARBA00023157"/>
    </source>
</evidence>
<evidence type="ECO:0000313" key="5">
    <source>
        <dbReference type="Proteomes" id="UP000316759"/>
    </source>
</evidence>
<dbReference type="Proteomes" id="UP000316759">
    <property type="component" value="Unassembled WGS sequence"/>
</dbReference>
<dbReference type="OrthoDB" id="6256560at2759"/>
<comment type="caution">
    <text evidence="4">The sequence shown here is derived from an EMBL/GenBank/DDBJ whole genome shotgun (WGS) entry which is preliminary data.</text>
</comment>
<dbReference type="Gene3D" id="2.60.120.290">
    <property type="entry name" value="Spermadhesin, CUB domain"/>
    <property type="match status" value="1"/>
</dbReference>
<dbReference type="EMBL" id="SUNJ01016018">
    <property type="protein sequence ID" value="TPP39611.1"/>
    <property type="molecule type" value="Genomic_DNA"/>
</dbReference>
<feature type="region of interest" description="Disordered" evidence="2">
    <location>
        <begin position="62"/>
        <end position="90"/>
    </location>
</feature>
<reference evidence="4 5" key="1">
    <citation type="submission" date="2019-04" db="EMBL/GenBank/DDBJ databases">
        <title>Annotation for the trematode Fasciola gigantica.</title>
        <authorList>
            <person name="Choi Y.-J."/>
        </authorList>
    </citation>
    <scope>NUCLEOTIDE SEQUENCE [LARGE SCALE GENOMIC DNA]</scope>
    <source>
        <strain evidence="4">Uganda_cow_1</strain>
    </source>
</reference>
<feature type="domain" description="CUB" evidence="3">
    <location>
        <begin position="116"/>
        <end position="164"/>
    </location>
</feature>
<feature type="compositionally biased region" description="Polar residues" evidence="2">
    <location>
        <begin position="62"/>
        <end position="83"/>
    </location>
</feature>
<keyword evidence="5" id="KW-1185">Reference proteome</keyword>
<dbReference type="AlphaFoldDB" id="A0A504WSQ6"/>
<name>A0A504WSQ6_FASGI</name>
<evidence type="ECO:0000259" key="3">
    <source>
        <dbReference type="Pfam" id="PF00431"/>
    </source>
</evidence>